<keyword evidence="2" id="KW-0418">Kinase</keyword>
<reference evidence="2 3" key="1">
    <citation type="journal article" date="2018" name="PLoS Genet.">
        <title>Population sequencing reveals clonal diversity and ancestral inbreeding in the grapevine cultivar Chardonnay.</title>
        <authorList>
            <person name="Roach M.J."/>
            <person name="Johnson D.L."/>
            <person name="Bohlmann J."/>
            <person name="van Vuuren H.J."/>
            <person name="Jones S.J."/>
            <person name="Pretorius I.S."/>
            <person name="Schmidt S.A."/>
            <person name="Borneman A.R."/>
        </authorList>
    </citation>
    <scope>NUCLEOTIDE SEQUENCE [LARGE SCALE GENOMIC DNA]</scope>
    <source>
        <strain evidence="3">cv. Chardonnay</strain>
        <tissue evidence="2">Leaf</tissue>
    </source>
</reference>
<dbReference type="Pfam" id="PF00560">
    <property type="entry name" value="LRR_1"/>
    <property type="match status" value="4"/>
</dbReference>
<proteinExistence type="predicted"/>
<comment type="subcellular location">
    <subcellularLocation>
        <location evidence="1">Membrane</location>
        <topology evidence="1">Single-pass type I membrane protein</topology>
    </subcellularLocation>
</comment>
<dbReference type="InterPro" id="IPR051824">
    <property type="entry name" value="LRR_Rcpt-Like_S/T_Kinase"/>
</dbReference>
<dbReference type="AlphaFoldDB" id="A0A438G6E2"/>
<dbReference type="Proteomes" id="UP000288805">
    <property type="component" value="Unassembled WGS sequence"/>
</dbReference>
<evidence type="ECO:0000313" key="2">
    <source>
        <dbReference type="EMBL" id="RVW67783.1"/>
    </source>
</evidence>
<evidence type="ECO:0000256" key="1">
    <source>
        <dbReference type="ARBA" id="ARBA00004479"/>
    </source>
</evidence>
<keyword evidence="2" id="KW-0808">Transferase</keyword>
<name>A0A438G6E2_VITVI</name>
<dbReference type="InterPro" id="IPR001611">
    <property type="entry name" value="Leu-rich_rpt"/>
</dbReference>
<dbReference type="GO" id="GO:0016301">
    <property type="term" value="F:kinase activity"/>
    <property type="evidence" value="ECO:0007669"/>
    <property type="project" value="UniProtKB-KW"/>
</dbReference>
<dbReference type="FunFam" id="3.80.10.10:FF:000452">
    <property type="entry name" value="Probable LRR receptor-like serine/threonine-protein kinase RFK1"/>
    <property type="match status" value="1"/>
</dbReference>
<dbReference type="Gene3D" id="3.80.10.10">
    <property type="entry name" value="Ribonuclease Inhibitor"/>
    <property type="match status" value="2"/>
</dbReference>
<dbReference type="InterPro" id="IPR032675">
    <property type="entry name" value="LRR_dom_sf"/>
</dbReference>
<dbReference type="SUPFAM" id="SSF52058">
    <property type="entry name" value="L domain-like"/>
    <property type="match status" value="1"/>
</dbReference>
<dbReference type="PANTHER" id="PTHR48006:SF72">
    <property type="entry name" value="LRR RECEPTOR-LIKE SERINE_THREONINE-PROTEIN KINASE RFK1-RELATED"/>
    <property type="match status" value="1"/>
</dbReference>
<protein>
    <submittedName>
        <fullName evidence="2">Putative LRR receptor-like serine/threonine-protein kinase RFK1</fullName>
    </submittedName>
</protein>
<gene>
    <name evidence="2" type="primary">RKF1_4</name>
    <name evidence="2" type="ORF">CK203_062453</name>
</gene>
<dbReference type="GO" id="GO:0016020">
    <property type="term" value="C:membrane"/>
    <property type="evidence" value="ECO:0007669"/>
    <property type="project" value="UniProtKB-SubCell"/>
</dbReference>
<organism evidence="2 3">
    <name type="scientific">Vitis vinifera</name>
    <name type="common">Grape</name>
    <dbReference type="NCBI Taxonomy" id="29760"/>
    <lineage>
        <taxon>Eukaryota</taxon>
        <taxon>Viridiplantae</taxon>
        <taxon>Streptophyta</taxon>
        <taxon>Embryophyta</taxon>
        <taxon>Tracheophyta</taxon>
        <taxon>Spermatophyta</taxon>
        <taxon>Magnoliopsida</taxon>
        <taxon>eudicotyledons</taxon>
        <taxon>Gunneridae</taxon>
        <taxon>Pentapetalae</taxon>
        <taxon>rosids</taxon>
        <taxon>Vitales</taxon>
        <taxon>Vitaceae</taxon>
        <taxon>Viteae</taxon>
        <taxon>Vitis</taxon>
    </lineage>
</organism>
<evidence type="ECO:0000313" key="3">
    <source>
        <dbReference type="Proteomes" id="UP000288805"/>
    </source>
</evidence>
<dbReference type="PANTHER" id="PTHR48006">
    <property type="entry name" value="LEUCINE-RICH REPEAT-CONTAINING PROTEIN DDB_G0281931-RELATED"/>
    <property type="match status" value="1"/>
</dbReference>
<keyword evidence="2" id="KW-0675">Receptor</keyword>
<dbReference type="EMBL" id="QGNW01000565">
    <property type="protein sequence ID" value="RVW67783.1"/>
    <property type="molecule type" value="Genomic_DNA"/>
</dbReference>
<sequence length="265" mass="29750">MGATYWKFDGDSCQIETVGLTPQPPRGSEQNIICNNFLEKNNTALHVVSIMLKGYNLPGVLPPELVELQYLQEIDFAYNYLGGTIPPEWASAQLSSISVLANRLSGEIPKELGNITSLTYLNLEANQFSGIVPPVLGDLINLKTLILSSNQFFGNLPTTLAGLRSLTDFRINDNNLSGPIPEFIQNWKQLTRMRISDINGTTQAFPMLIKMTGIDFEELQDFWRNPRIHLENEVSGNVVRNAFKAVEDGFSWFSLLHYCNVYWAS</sequence>
<comment type="caution">
    <text evidence="2">The sequence shown here is derived from an EMBL/GenBank/DDBJ whole genome shotgun (WGS) entry which is preliminary data.</text>
</comment>
<accession>A0A438G6E2</accession>